<feature type="signal peptide" evidence="1">
    <location>
        <begin position="1"/>
        <end position="21"/>
    </location>
</feature>
<reference evidence="2" key="1">
    <citation type="submission" date="2021-02" db="EMBL/GenBank/DDBJ databases">
        <authorList>
            <person name="Nowell W R."/>
        </authorList>
    </citation>
    <scope>NUCLEOTIDE SEQUENCE</scope>
</reference>
<dbReference type="AlphaFoldDB" id="A0A815XRR3"/>
<evidence type="ECO:0000313" key="2">
    <source>
        <dbReference type="EMBL" id="CAF1561199.1"/>
    </source>
</evidence>
<evidence type="ECO:0000313" key="3">
    <source>
        <dbReference type="EMBL" id="CAF4422685.1"/>
    </source>
</evidence>
<dbReference type="Proteomes" id="UP000681722">
    <property type="component" value="Unassembled WGS sequence"/>
</dbReference>
<feature type="chain" id="PRO_5036229253" evidence="1">
    <location>
        <begin position="22"/>
        <end position="294"/>
    </location>
</feature>
<keyword evidence="1" id="KW-0732">Signal</keyword>
<organism evidence="2 4">
    <name type="scientific">Didymodactylos carnosus</name>
    <dbReference type="NCBI Taxonomy" id="1234261"/>
    <lineage>
        <taxon>Eukaryota</taxon>
        <taxon>Metazoa</taxon>
        <taxon>Spiralia</taxon>
        <taxon>Gnathifera</taxon>
        <taxon>Rotifera</taxon>
        <taxon>Eurotatoria</taxon>
        <taxon>Bdelloidea</taxon>
        <taxon>Philodinida</taxon>
        <taxon>Philodinidae</taxon>
        <taxon>Didymodactylos</taxon>
    </lineage>
</organism>
<evidence type="ECO:0000313" key="4">
    <source>
        <dbReference type="Proteomes" id="UP000663829"/>
    </source>
</evidence>
<sequence length="294" mass="33702">MFPLLFTVIYISIIRQTSVLCKQTINCSQECTFTQSFDTRFTLPVNCTTTSESSSGCSVTLLLDYSTRQIDVKVFSNGNNRTRLQVDTLIWFNRNRSQTLLTYDCETEYNCHVAYANYSISQLINIDYRPLREELINYLYDDRNVNSTARCYNNTICEQYCSAIYVGWTYPIYQSVCKQNRTGISILDANPGHVGVWLRSIAYNRNYTQFYVSDCNQYRCNRPSVIEDVATVIEQEYRLPMDNLVVQAIPETTTIATPSTSSRGDTTKPNNNSVFIQANITLILAFIIVKLLLS</sequence>
<protein>
    <submittedName>
        <fullName evidence="2">Uncharacterized protein</fullName>
    </submittedName>
</protein>
<keyword evidence="4" id="KW-1185">Reference proteome</keyword>
<accession>A0A815XRR3</accession>
<evidence type="ECO:0000256" key="1">
    <source>
        <dbReference type="SAM" id="SignalP"/>
    </source>
</evidence>
<dbReference type="EMBL" id="CAJOBC010094143">
    <property type="protein sequence ID" value="CAF4422685.1"/>
    <property type="molecule type" value="Genomic_DNA"/>
</dbReference>
<dbReference type="EMBL" id="CAJNOQ010028392">
    <property type="protein sequence ID" value="CAF1561199.1"/>
    <property type="molecule type" value="Genomic_DNA"/>
</dbReference>
<comment type="caution">
    <text evidence="2">The sequence shown here is derived from an EMBL/GenBank/DDBJ whole genome shotgun (WGS) entry which is preliminary data.</text>
</comment>
<proteinExistence type="predicted"/>
<dbReference type="Proteomes" id="UP000663829">
    <property type="component" value="Unassembled WGS sequence"/>
</dbReference>
<gene>
    <name evidence="2" type="ORF">GPM918_LOCUS39776</name>
    <name evidence="3" type="ORF">SRO942_LOCUS40676</name>
</gene>
<name>A0A815XRR3_9BILA</name>